<comment type="caution">
    <text evidence="1">The sequence shown here is derived from an EMBL/GenBank/DDBJ whole genome shotgun (WGS) entry which is preliminary data.</text>
</comment>
<sequence>PRTVGLAEFVKEGVGLPFLFSRAAAPRPRKQLVASTLAAGGQGRAATAWNSGLGWWSWRLCING</sequence>
<dbReference type="Proteomes" id="UP000237000">
    <property type="component" value="Unassembled WGS sequence"/>
</dbReference>
<reference evidence="2" key="1">
    <citation type="submission" date="2016-06" db="EMBL/GenBank/DDBJ databases">
        <title>Parallel loss of symbiosis genes in relatives of nitrogen-fixing non-legume Parasponia.</title>
        <authorList>
            <person name="Van Velzen R."/>
            <person name="Holmer R."/>
            <person name="Bu F."/>
            <person name="Rutten L."/>
            <person name="Van Zeijl A."/>
            <person name="Liu W."/>
            <person name="Santuari L."/>
            <person name="Cao Q."/>
            <person name="Sharma T."/>
            <person name="Shen D."/>
            <person name="Roswanjaya Y."/>
            <person name="Wardhani T."/>
            <person name="Kalhor M.S."/>
            <person name="Jansen J."/>
            <person name="Van den Hoogen J."/>
            <person name="Gungor B."/>
            <person name="Hartog M."/>
            <person name="Hontelez J."/>
            <person name="Verver J."/>
            <person name="Yang W.-C."/>
            <person name="Schijlen E."/>
            <person name="Repin R."/>
            <person name="Schilthuizen M."/>
            <person name="Schranz E."/>
            <person name="Heidstra R."/>
            <person name="Miyata K."/>
            <person name="Fedorova E."/>
            <person name="Kohlen W."/>
            <person name="Bisseling T."/>
            <person name="Smit S."/>
            <person name="Geurts R."/>
        </authorList>
    </citation>
    <scope>NUCLEOTIDE SEQUENCE [LARGE SCALE GENOMIC DNA]</scope>
    <source>
        <strain evidence="2">cv. RG33-2</strain>
    </source>
</reference>
<evidence type="ECO:0000313" key="1">
    <source>
        <dbReference type="EMBL" id="PON95065.1"/>
    </source>
</evidence>
<accession>A0A2P5FB97</accession>
<evidence type="ECO:0000313" key="2">
    <source>
        <dbReference type="Proteomes" id="UP000237000"/>
    </source>
</evidence>
<dbReference type="InParanoid" id="A0A2P5FB97"/>
<feature type="non-terminal residue" evidence="1">
    <location>
        <position position="1"/>
    </location>
</feature>
<protein>
    <submittedName>
        <fullName evidence="1">Uncharacterized protein</fullName>
    </submittedName>
</protein>
<gene>
    <name evidence="1" type="ORF">TorRG33x02_092640</name>
</gene>
<keyword evidence="2" id="KW-1185">Reference proteome</keyword>
<dbReference type="EMBL" id="JXTC01000047">
    <property type="protein sequence ID" value="PON95065.1"/>
    <property type="molecule type" value="Genomic_DNA"/>
</dbReference>
<name>A0A2P5FB97_TREOI</name>
<dbReference type="AlphaFoldDB" id="A0A2P5FB97"/>
<organism evidence="1 2">
    <name type="scientific">Trema orientale</name>
    <name type="common">Charcoal tree</name>
    <name type="synonym">Celtis orientalis</name>
    <dbReference type="NCBI Taxonomy" id="63057"/>
    <lineage>
        <taxon>Eukaryota</taxon>
        <taxon>Viridiplantae</taxon>
        <taxon>Streptophyta</taxon>
        <taxon>Embryophyta</taxon>
        <taxon>Tracheophyta</taxon>
        <taxon>Spermatophyta</taxon>
        <taxon>Magnoliopsida</taxon>
        <taxon>eudicotyledons</taxon>
        <taxon>Gunneridae</taxon>
        <taxon>Pentapetalae</taxon>
        <taxon>rosids</taxon>
        <taxon>fabids</taxon>
        <taxon>Rosales</taxon>
        <taxon>Cannabaceae</taxon>
        <taxon>Trema</taxon>
    </lineage>
</organism>
<proteinExistence type="predicted"/>